<proteinExistence type="predicted"/>
<reference evidence="3" key="2">
    <citation type="submission" date="2024-04" db="EMBL/GenBank/DDBJ databases">
        <authorList>
            <person name="Chen Y."/>
            <person name="Shah S."/>
            <person name="Dougan E. K."/>
            <person name="Thang M."/>
            <person name="Chan C."/>
        </authorList>
    </citation>
    <scope>NUCLEOTIDE SEQUENCE [LARGE SCALE GENOMIC DNA]</scope>
</reference>
<reference evidence="2" key="1">
    <citation type="submission" date="2022-10" db="EMBL/GenBank/DDBJ databases">
        <authorList>
            <person name="Chen Y."/>
            <person name="Dougan E. K."/>
            <person name="Chan C."/>
            <person name="Rhodes N."/>
            <person name="Thang M."/>
        </authorList>
    </citation>
    <scope>NUCLEOTIDE SEQUENCE</scope>
</reference>
<gene>
    <name evidence="2" type="ORF">C1SCF055_LOCUS20609</name>
</gene>
<name>A0A9P1G1E2_9DINO</name>
<keyword evidence="4" id="KW-1185">Reference proteome</keyword>
<dbReference type="EMBL" id="CAMXCT010001890">
    <property type="protein sequence ID" value="CAI3993907.1"/>
    <property type="molecule type" value="Genomic_DNA"/>
</dbReference>
<dbReference type="EMBL" id="CAMXCT030001890">
    <property type="protein sequence ID" value="CAL4781219.1"/>
    <property type="molecule type" value="Genomic_DNA"/>
</dbReference>
<organism evidence="2">
    <name type="scientific">Cladocopium goreaui</name>
    <dbReference type="NCBI Taxonomy" id="2562237"/>
    <lineage>
        <taxon>Eukaryota</taxon>
        <taxon>Sar</taxon>
        <taxon>Alveolata</taxon>
        <taxon>Dinophyceae</taxon>
        <taxon>Suessiales</taxon>
        <taxon>Symbiodiniaceae</taxon>
        <taxon>Cladocopium</taxon>
    </lineage>
</organism>
<sequence length="553" mass="62953">MSRNFLREVDVHVGDRDVMKFTLDGSWTVARLGKELFQLVFGTPPVKNQHKENAIFYTYVADMDDNCRSEQELTREECLRSEDDRKHCKTVLFPRYMLRFKHITYCLNSSASSDESGSDDEVEQEPPSSGYSPMIEHAKTAGVDLFGDMADFWQKYNDFDIVWSDGNYKSGLPIVFSLYKHGCLWHRLNRNQLEMVKAYAEAQIPDGCDETTWDEKFVATGDPWLVYVKSSINRYALGKDYRRIFESIELILNSKDASSEASDEEEFALNITDYINIPDEPWECRLLSKDYLEDETDFITPLHIVLNKHTCEHLLDLNLYDQTISVFDLKDWMVQKFATMTEDGQEAFPPSAFRLGCGSRLLRDDETVADVAQGESKITLKILLVLRGGGIPVQRLEKTKAKVEHSKKSLSACASKVSNDVKIVPVVKKIEDVVQGFMASLDTVGVQQTLLKYMTDLVKTSPQKASEIVKYLEQSTAGSPEVKMRHIAGKFFCCEGISEKIEELKMADESLKFALLIGFQRMICENKSKKEYTISSFGEALDTVLKMSDDAML</sequence>
<comment type="caution">
    <text evidence="2">The sequence shown here is derived from an EMBL/GenBank/DDBJ whole genome shotgun (WGS) entry which is preliminary data.</text>
</comment>
<dbReference type="EMBL" id="CAMXCT020001890">
    <property type="protein sequence ID" value="CAL1147282.1"/>
    <property type="molecule type" value="Genomic_DNA"/>
</dbReference>
<evidence type="ECO:0000313" key="2">
    <source>
        <dbReference type="EMBL" id="CAI3993907.1"/>
    </source>
</evidence>
<evidence type="ECO:0000313" key="3">
    <source>
        <dbReference type="EMBL" id="CAL1147282.1"/>
    </source>
</evidence>
<dbReference type="AlphaFoldDB" id="A0A9P1G1E2"/>
<evidence type="ECO:0000256" key="1">
    <source>
        <dbReference type="SAM" id="MobiDB-lite"/>
    </source>
</evidence>
<feature type="region of interest" description="Disordered" evidence="1">
    <location>
        <begin position="110"/>
        <end position="134"/>
    </location>
</feature>
<dbReference type="Proteomes" id="UP001152797">
    <property type="component" value="Unassembled WGS sequence"/>
</dbReference>
<accession>A0A9P1G1E2</accession>
<evidence type="ECO:0000313" key="4">
    <source>
        <dbReference type="Proteomes" id="UP001152797"/>
    </source>
</evidence>
<protein>
    <submittedName>
        <fullName evidence="2">Uncharacterized protein</fullName>
    </submittedName>
</protein>